<dbReference type="Proteomes" id="UP001603857">
    <property type="component" value="Unassembled WGS sequence"/>
</dbReference>
<keyword evidence="2" id="KW-1185">Reference proteome</keyword>
<evidence type="ECO:0000313" key="2">
    <source>
        <dbReference type="Proteomes" id="UP001603857"/>
    </source>
</evidence>
<comment type="caution">
    <text evidence="1">The sequence shown here is derived from an EMBL/GenBank/DDBJ whole genome shotgun (WGS) entry which is preliminary data.</text>
</comment>
<sequence>MVELVPKCLLVVHHIARCDTFILQDQLSVYPSSGGRNHPSLFNFRRRRFFFGPTPRSDTEERVSTLDTADLLAEFKSLVALVEGLCKRSEPNGNGQVKEIVGLVEGFFYYLLKFFLGCESTNFSSSFNPTTYFTTSNYPKHVSN</sequence>
<proteinExistence type="predicted"/>
<dbReference type="AlphaFoldDB" id="A0ABD1MY36"/>
<protein>
    <submittedName>
        <fullName evidence="1">Uncharacterized protein</fullName>
    </submittedName>
</protein>
<accession>A0ABD1MY36</accession>
<reference evidence="1 2" key="1">
    <citation type="submission" date="2024-08" db="EMBL/GenBank/DDBJ databases">
        <title>Insights into the chromosomal genome structure of Flemingia macrophylla.</title>
        <authorList>
            <person name="Ding Y."/>
            <person name="Zhao Y."/>
            <person name="Bi W."/>
            <person name="Wu M."/>
            <person name="Zhao G."/>
            <person name="Gong Y."/>
            <person name="Li W."/>
            <person name="Zhang P."/>
        </authorList>
    </citation>
    <scope>NUCLEOTIDE SEQUENCE [LARGE SCALE GENOMIC DNA]</scope>
    <source>
        <strain evidence="1">DYQJB</strain>
        <tissue evidence="1">Leaf</tissue>
    </source>
</reference>
<dbReference type="EMBL" id="JBGMDY010000003">
    <property type="protein sequence ID" value="KAL2340323.1"/>
    <property type="molecule type" value="Genomic_DNA"/>
</dbReference>
<name>A0ABD1MY36_9FABA</name>
<organism evidence="1 2">
    <name type="scientific">Flemingia macrophylla</name>
    <dbReference type="NCBI Taxonomy" id="520843"/>
    <lineage>
        <taxon>Eukaryota</taxon>
        <taxon>Viridiplantae</taxon>
        <taxon>Streptophyta</taxon>
        <taxon>Embryophyta</taxon>
        <taxon>Tracheophyta</taxon>
        <taxon>Spermatophyta</taxon>
        <taxon>Magnoliopsida</taxon>
        <taxon>eudicotyledons</taxon>
        <taxon>Gunneridae</taxon>
        <taxon>Pentapetalae</taxon>
        <taxon>rosids</taxon>
        <taxon>fabids</taxon>
        <taxon>Fabales</taxon>
        <taxon>Fabaceae</taxon>
        <taxon>Papilionoideae</taxon>
        <taxon>50 kb inversion clade</taxon>
        <taxon>NPAAA clade</taxon>
        <taxon>indigoferoid/millettioid clade</taxon>
        <taxon>Phaseoleae</taxon>
        <taxon>Flemingia</taxon>
    </lineage>
</organism>
<gene>
    <name evidence="1" type="ORF">Fmac_008263</name>
</gene>
<evidence type="ECO:0000313" key="1">
    <source>
        <dbReference type="EMBL" id="KAL2340323.1"/>
    </source>
</evidence>